<organism evidence="1 2">
    <name type="scientific">Glutamicibacter nicotianae</name>
    <name type="common">Arthrobacter nicotianae</name>
    <dbReference type="NCBI Taxonomy" id="37929"/>
    <lineage>
        <taxon>Bacteria</taxon>
        <taxon>Bacillati</taxon>
        <taxon>Actinomycetota</taxon>
        <taxon>Actinomycetes</taxon>
        <taxon>Micrococcales</taxon>
        <taxon>Micrococcaceae</taxon>
        <taxon>Glutamicibacter</taxon>
    </lineage>
</organism>
<keyword evidence="2" id="KW-1185">Reference proteome</keyword>
<protein>
    <submittedName>
        <fullName evidence="1">Uncharacterized protein</fullName>
    </submittedName>
</protein>
<dbReference type="EMBL" id="BJNE01000007">
    <property type="protein sequence ID" value="GEC12740.1"/>
    <property type="molecule type" value="Genomic_DNA"/>
</dbReference>
<dbReference type="RefSeq" id="WP_141357696.1">
    <property type="nucleotide sequence ID" value="NZ_BAAAWM010000001.1"/>
</dbReference>
<proteinExistence type="predicted"/>
<reference evidence="1 2" key="1">
    <citation type="submission" date="2019-06" db="EMBL/GenBank/DDBJ databases">
        <title>Whole genome shotgun sequence of Glutamicibacter nicotianae NBRC 14234.</title>
        <authorList>
            <person name="Hosoyama A."/>
            <person name="Uohara A."/>
            <person name="Ohji S."/>
            <person name="Ichikawa N."/>
        </authorList>
    </citation>
    <scope>NUCLEOTIDE SEQUENCE [LARGE SCALE GENOMIC DNA]</scope>
    <source>
        <strain evidence="1 2">NBRC 14234</strain>
    </source>
</reference>
<evidence type="ECO:0000313" key="2">
    <source>
        <dbReference type="Proteomes" id="UP000316242"/>
    </source>
</evidence>
<sequence>MPTVTGHLREIAGGTLSEEIGQLVFRLNRPNVGVSGFSKDFVLPTKEHPVTPSSDGSFSVNLNATDQLAYEAWYDVGIVWNETEGTFWDFGLKIQVPNAGGTFGDLLYHGGGNSGGGGGGNQLLVWVDENPPTNPQRGQWWFQPSTNNLSRWE</sequence>
<comment type="caution">
    <text evidence="1">The sequence shown here is derived from an EMBL/GenBank/DDBJ whole genome shotgun (WGS) entry which is preliminary data.</text>
</comment>
<gene>
    <name evidence="1" type="ORF">ANI01nite_19430</name>
</gene>
<dbReference type="Proteomes" id="UP000316242">
    <property type="component" value="Unassembled WGS sequence"/>
</dbReference>
<accession>A0ABQ0RLN6</accession>
<evidence type="ECO:0000313" key="1">
    <source>
        <dbReference type="EMBL" id="GEC12740.1"/>
    </source>
</evidence>
<name>A0ABQ0RLN6_GLUNI</name>